<keyword evidence="5" id="KW-0054">Arabinose catabolism</keyword>
<dbReference type="NCBIfam" id="NF003154">
    <property type="entry name" value="PRK04123.1"/>
    <property type="match status" value="1"/>
</dbReference>
<proteinExistence type="predicted"/>
<dbReference type="InterPro" id="IPR005929">
    <property type="entry name" value="Ribulokinase"/>
</dbReference>
<sequence>MHDAPHVIGMDFGTDSVRALLVNAVTGEEIDSAVFNYPRWSQGLYCDAQKTQFRQHPLDHIEGLTSVIRSLTAAHPEIAKQIKAVSADTTGSSPCLVDKECRPLALRPEYVENPNAMFVLWKDHTGEKESAEITALCAASPVDYSVHTGGHYSSENFWSKIVHIFRDELEIKKHAHAAIELCDFIPALLAGVSNIADLKMGYCAVSQKWLWSERWGGYPSPSFFEKLEPSLQEFASRLNTRIYTCDQAAGTITAEWAERLDLPRDVKIGTGTIDAHCGAVGAGVAHKTMVLNIGTSACYMTVVPREVLGDRMIKGIYGQGDNSIIPGLVGFEMGLSAFGDVYAWLQKFLSYPLVEILGKSNLVDEATKQKLIAETRGKILRELDAMPAVAPDENAPFATDWLNGRRSPSADFTLTGSLMGLRLSTTAPQIYHALVEATAFATKTAITHLIDNGIEIERLVAAGGIPQKSPLVMQTLADVLGREIQVTGCHHTGALGAAIQAAVVAGVHANVQAAQKALCKPAIRAYAPNMENHKIHLRRYEKYKAAGAFTEKRI</sequence>
<dbReference type="InterPro" id="IPR043129">
    <property type="entry name" value="ATPase_NBD"/>
</dbReference>
<accession>A0A2U8DZA2</accession>
<name>A0A2U8DZA2_9BACT</name>
<reference evidence="8 9" key="1">
    <citation type="journal article" date="2018" name="Syst. Appl. Microbiol.">
        <title>Ereboglobus luteus gen. nov. sp. nov. from cockroach guts, and new insights into the oxygen relationship of the genera Opitutus and Didymococcus (Verrucomicrobia: Opitutaceae).</title>
        <authorList>
            <person name="Tegtmeier D."/>
            <person name="Belitz A."/>
            <person name="Radek R."/>
            <person name="Heimerl T."/>
            <person name="Brune A."/>
        </authorList>
    </citation>
    <scope>NUCLEOTIDE SEQUENCE [LARGE SCALE GENOMIC DNA]</scope>
    <source>
        <strain evidence="8 9">Ho45</strain>
    </source>
</reference>
<evidence type="ECO:0000259" key="7">
    <source>
        <dbReference type="Pfam" id="PF02782"/>
    </source>
</evidence>
<organism evidence="8 9">
    <name type="scientific">Ereboglobus luteus</name>
    <dbReference type="NCBI Taxonomy" id="1796921"/>
    <lineage>
        <taxon>Bacteria</taxon>
        <taxon>Pseudomonadati</taxon>
        <taxon>Verrucomicrobiota</taxon>
        <taxon>Opitutia</taxon>
        <taxon>Opitutales</taxon>
        <taxon>Opitutaceae</taxon>
        <taxon>Ereboglobus</taxon>
    </lineage>
</organism>
<dbReference type="RefSeq" id="WP_108823758.1">
    <property type="nucleotide sequence ID" value="NZ_CP023004.1"/>
</dbReference>
<evidence type="ECO:0000313" key="8">
    <source>
        <dbReference type="EMBL" id="AWI07950.1"/>
    </source>
</evidence>
<dbReference type="GO" id="GO:0005524">
    <property type="term" value="F:ATP binding"/>
    <property type="evidence" value="ECO:0007669"/>
    <property type="project" value="UniProtKB-KW"/>
</dbReference>
<evidence type="ECO:0000256" key="6">
    <source>
        <dbReference type="ARBA" id="ARBA00023277"/>
    </source>
</evidence>
<keyword evidence="6" id="KW-0119">Carbohydrate metabolism</keyword>
<keyword evidence="2" id="KW-0547">Nucleotide-binding</keyword>
<dbReference type="AlphaFoldDB" id="A0A2U8DZA2"/>
<dbReference type="Pfam" id="PF02782">
    <property type="entry name" value="FGGY_C"/>
    <property type="match status" value="1"/>
</dbReference>
<dbReference type="PANTHER" id="PTHR43435:SF4">
    <property type="entry name" value="FGGY CARBOHYDRATE KINASE DOMAIN-CONTAINING PROTEIN"/>
    <property type="match status" value="1"/>
</dbReference>
<keyword evidence="4" id="KW-0067">ATP-binding</keyword>
<evidence type="ECO:0000256" key="2">
    <source>
        <dbReference type="ARBA" id="ARBA00022741"/>
    </source>
</evidence>
<gene>
    <name evidence="8" type="ORF">CKA38_00560</name>
</gene>
<dbReference type="GO" id="GO:0019569">
    <property type="term" value="P:L-arabinose catabolic process to D-xylulose 5-phosphate"/>
    <property type="evidence" value="ECO:0007669"/>
    <property type="project" value="InterPro"/>
</dbReference>
<dbReference type="CDD" id="cd07781">
    <property type="entry name" value="ASKHA_NBD_FGGY_L-RBK"/>
    <property type="match status" value="1"/>
</dbReference>
<evidence type="ECO:0000256" key="4">
    <source>
        <dbReference type="ARBA" id="ARBA00022840"/>
    </source>
</evidence>
<dbReference type="InterPro" id="IPR000577">
    <property type="entry name" value="Carb_kinase_FGGY"/>
</dbReference>
<dbReference type="SUPFAM" id="SSF53067">
    <property type="entry name" value="Actin-like ATPase domain"/>
    <property type="match status" value="2"/>
</dbReference>
<protein>
    <submittedName>
        <fullName evidence="8">Ribulokinase</fullName>
    </submittedName>
</protein>
<evidence type="ECO:0000313" key="9">
    <source>
        <dbReference type="Proteomes" id="UP000244896"/>
    </source>
</evidence>
<keyword evidence="1" id="KW-0808">Transferase</keyword>
<dbReference type="Proteomes" id="UP000244896">
    <property type="component" value="Chromosome"/>
</dbReference>
<evidence type="ECO:0000256" key="1">
    <source>
        <dbReference type="ARBA" id="ARBA00022679"/>
    </source>
</evidence>
<evidence type="ECO:0000256" key="3">
    <source>
        <dbReference type="ARBA" id="ARBA00022777"/>
    </source>
</evidence>
<dbReference type="PANTHER" id="PTHR43435">
    <property type="entry name" value="RIBULOKINASE"/>
    <property type="match status" value="1"/>
</dbReference>
<dbReference type="OrthoDB" id="9805576at2"/>
<dbReference type="GO" id="GO:0005737">
    <property type="term" value="C:cytoplasm"/>
    <property type="evidence" value="ECO:0007669"/>
    <property type="project" value="TreeGrafter"/>
</dbReference>
<dbReference type="KEGG" id="elut:CKA38_00560"/>
<dbReference type="PIRSF" id="PIRSF000538">
    <property type="entry name" value="GlpK"/>
    <property type="match status" value="1"/>
</dbReference>
<dbReference type="InterPro" id="IPR018485">
    <property type="entry name" value="FGGY_C"/>
</dbReference>
<evidence type="ECO:0000256" key="5">
    <source>
        <dbReference type="ARBA" id="ARBA00022935"/>
    </source>
</evidence>
<dbReference type="Gene3D" id="3.30.420.40">
    <property type="match status" value="2"/>
</dbReference>
<keyword evidence="9" id="KW-1185">Reference proteome</keyword>
<feature type="domain" description="Carbohydrate kinase FGGY C-terminal" evidence="7">
    <location>
        <begin position="290"/>
        <end position="503"/>
    </location>
</feature>
<dbReference type="GO" id="GO:0019150">
    <property type="term" value="F:D-ribulokinase activity"/>
    <property type="evidence" value="ECO:0007669"/>
    <property type="project" value="TreeGrafter"/>
</dbReference>
<dbReference type="GO" id="GO:0008741">
    <property type="term" value="F:ribulokinase activity"/>
    <property type="evidence" value="ECO:0007669"/>
    <property type="project" value="InterPro"/>
</dbReference>
<dbReference type="EMBL" id="CP023004">
    <property type="protein sequence ID" value="AWI07950.1"/>
    <property type="molecule type" value="Genomic_DNA"/>
</dbReference>
<keyword evidence="3 8" id="KW-0418">Kinase</keyword>